<dbReference type="PANTHER" id="PTHR47992">
    <property type="entry name" value="PROTEIN PHOSPHATASE"/>
    <property type="match status" value="1"/>
</dbReference>
<dbReference type="InterPro" id="IPR015655">
    <property type="entry name" value="PP2C"/>
</dbReference>
<evidence type="ECO:0000259" key="2">
    <source>
        <dbReference type="PROSITE" id="PS51746"/>
    </source>
</evidence>
<feature type="domain" description="PPM-type phosphatase" evidence="2">
    <location>
        <begin position="5"/>
        <end position="247"/>
    </location>
</feature>
<dbReference type="SUPFAM" id="SSF81606">
    <property type="entry name" value="PP2C-like"/>
    <property type="match status" value="1"/>
</dbReference>
<name>A0A1M4U5Q6_9BACT</name>
<gene>
    <name evidence="3" type="ORF">SAMN02745131_00537</name>
</gene>
<keyword evidence="4" id="KW-1185">Reference proteome</keyword>
<evidence type="ECO:0000313" key="4">
    <source>
        <dbReference type="Proteomes" id="UP000184048"/>
    </source>
</evidence>
<keyword evidence="1" id="KW-0812">Transmembrane</keyword>
<dbReference type="STRING" id="1121884.SAMN02745131_00537"/>
<evidence type="ECO:0000256" key="1">
    <source>
        <dbReference type="SAM" id="Phobius"/>
    </source>
</evidence>
<reference evidence="3 4" key="1">
    <citation type="submission" date="2016-11" db="EMBL/GenBank/DDBJ databases">
        <authorList>
            <person name="Jaros S."/>
            <person name="Januszkiewicz K."/>
            <person name="Wedrychowicz H."/>
        </authorList>
    </citation>
    <scope>NUCLEOTIDE SEQUENCE [LARGE SCALE GENOMIC DNA]</scope>
    <source>
        <strain evidence="3 4">DSM 18119</strain>
    </source>
</reference>
<dbReference type="AlphaFoldDB" id="A0A1M4U5Q6"/>
<keyword evidence="1" id="KW-0472">Membrane</keyword>
<protein>
    <submittedName>
        <fullName evidence="3">Serine/threonine protein phosphatase PrpC</fullName>
    </submittedName>
</protein>
<keyword evidence="1" id="KW-1133">Transmembrane helix</keyword>
<accession>A0A1M4U5Q6</accession>
<feature type="transmembrane region" description="Helical" evidence="1">
    <location>
        <begin position="305"/>
        <end position="325"/>
    </location>
</feature>
<proteinExistence type="predicted"/>
<dbReference type="SMART" id="SM00331">
    <property type="entry name" value="PP2C_SIG"/>
    <property type="match status" value="1"/>
</dbReference>
<dbReference type="Proteomes" id="UP000184048">
    <property type="component" value="Unassembled WGS sequence"/>
</dbReference>
<organism evidence="3 4">
    <name type="scientific">Flavisolibacter ginsengisoli DSM 18119</name>
    <dbReference type="NCBI Taxonomy" id="1121884"/>
    <lineage>
        <taxon>Bacteria</taxon>
        <taxon>Pseudomonadati</taxon>
        <taxon>Bacteroidota</taxon>
        <taxon>Chitinophagia</taxon>
        <taxon>Chitinophagales</taxon>
        <taxon>Chitinophagaceae</taxon>
        <taxon>Flavisolibacter</taxon>
    </lineage>
</organism>
<dbReference type="GO" id="GO:0004722">
    <property type="term" value="F:protein serine/threonine phosphatase activity"/>
    <property type="evidence" value="ECO:0007669"/>
    <property type="project" value="InterPro"/>
</dbReference>
<dbReference type="OrthoDB" id="9801841at2"/>
<evidence type="ECO:0000313" key="3">
    <source>
        <dbReference type="EMBL" id="SHE52151.1"/>
    </source>
</evidence>
<dbReference type="Pfam" id="PF13672">
    <property type="entry name" value="PP2C_2"/>
    <property type="match status" value="1"/>
</dbReference>
<dbReference type="EMBL" id="FQUU01000002">
    <property type="protein sequence ID" value="SHE52151.1"/>
    <property type="molecule type" value="Genomic_DNA"/>
</dbReference>
<dbReference type="InterPro" id="IPR001932">
    <property type="entry name" value="PPM-type_phosphatase-like_dom"/>
</dbReference>
<dbReference type="PROSITE" id="PS51746">
    <property type="entry name" value="PPM_2"/>
    <property type="match status" value="1"/>
</dbReference>
<dbReference type="SMART" id="SM00332">
    <property type="entry name" value="PP2Cc"/>
    <property type="match status" value="1"/>
</dbReference>
<dbReference type="Gene3D" id="3.60.40.10">
    <property type="entry name" value="PPM-type phosphatase domain"/>
    <property type="match status" value="1"/>
</dbReference>
<dbReference type="RefSeq" id="WP_072833702.1">
    <property type="nucleotide sequence ID" value="NZ_FQUU01000002.1"/>
</dbReference>
<dbReference type="CDD" id="cd00143">
    <property type="entry name" value="PP2Cc"/>
    <property type="match status" value="1"/>
</dbReference>
<dbReference type="InterPro" id="IPR036457">
    <property type="entry name" value="PPM-type-like_dom_sf"/>
</dbReference>
<sequence>MADNFFGLTDTGRIRDNNEDAFVARQVFNKQWILASVIDGVGGYEGGEVAAEITKEEFLNSFTTLPSDPIRKMKEAIISSNERIYKEKLESGKNSSMACVVTLALVDVKNNKFYYAHVGDTRLYLYRDHSLIKVTRDQSFVGYLEDSGRISEEEAMRHPKRNEINKALGFDNQSILAEDYIETGESPFLPGDALLICSDGLSDMISSARISQVLEKKSSLEQKAAELIEAANEAGGKDNITVVLVQNNKKPLKQPASKPVLVKKKKVEPVISRNDMDESVEPVATTKHQTVASQVSNPGKRHNNILWILSILCLLFLSGFIWMWWSKNHFSGTPGEVVKKEKNVQEIRLQTFINASPGDTVELETGSKDHILYLTDTLWVNRPSLYLKGKNTILLRDSSSSNRVAIMVSPECRSLVIDSLTIDGFDIGISMTGKESLQLKGVKFKNCPINVAFRFSGTGDLKTVFRNATLSKDTTAQNSIH</sequence>